<dbReference type="Gene3D" id="4.10.830.30">
    <property type="entry name" value="Ribosomal protein L31"/>
    <property type="match status" value="1"/>
</dbReference>
<name>A0A147KB76_9BACI</name>
<organism evidence="4 5">
    <name type="scientific">Bacillus coahuilensis p1.1.43</name>
    <dbReference type="NCBI Taxonomy" id="1150625"/>
    <lineage>
        <taxon>Bacteria</taxon>
        <taxon>Bacillati</taxon>
        <taxon>Bacillota</taxon>
        <taxon>Bacilli</taxon>
        <taxon>Bacillales</taxon>
        <taxon>Bacillaceae</taxon>
        <taxon>Bacillus</taxon>
    </lineage>
</organism>
<dbReference type="NCBIfam" id="TIGR00105">
    <property type="entry name" value="L31"/>
    <property type="match status" value="1"/>
</dbReference>
<comment type="caution">
    <text evidence="4">The sequence shown here is derived from an EMBL/GenBank/DDBJ whole genome shotgun (WGS) entry which is preliminary data.</text>
</comment>
<dbReference type="RefSeq" id="WP_059350338.1">
    <property type="nucleotide sequence ID" value="NZ_LDYG01000015.1"/>
</dbReference>
<dbReference type="Proteomes" id="UP000074108">
    <property type="component" value="Unassembled WGS sequence"/>
</dbReference>
<evidence type="ECO:0000256" key="3">
    <source>
        <dbReference type="HAMAP-Rule" id="MF_00502"/>
    </source>
</evidence>
<evidence type="ECO:0000256" key="2">
    <source>
        <dbReference type="ARBA" id="ARBA00023274"/>
    </source>
</evidence>
<dbReference type="PANTHER" id="PTHR33280:SF1">
    <property type="entry name" value="LARGE RIBOSOMAL SUBUNIT PROTEIN BL31C"/>
    <property type="match status" value="1"/>
</dbReference>
<gene>
    <name evidence="3 4" type="primary">rpmE2</name>
    <name evidence="4" type="ORF">Q75_03110</name>
</gene>
<dbReference type="GO" id="GO:1990904">
    <property type="term" value="C:ribonucleoprotein complex"/>
    <property type="evidence" value="ECO:0007669"/>
    <property type="project" value="UniProtKB-KW"/>
</dbReference>
<comment type="subunit">
    <text evidence="3">Part of the 50S ribosomal subunit.</text>
</comment>
<proteinExistence type="inferred from homology"/>
<dbReference type="PROSITE" id="PS01143">
    <property type="entry name" value="RIBOSOMAL_L31"/>
    <property type="match status" value="1"/>
</dbReference>
<dbReference type="GO" id="GO:0005840">
    <property type="term" value="C:ribosome"/>
    <property type="evidence" value="ECO:0007669"/>
    <property type="project" value="UniProtKB-KW"/>
</dbReference>
<dbReference type="SUPFAM" id="SSF143800">
    <property type="entry name" value="L28p-like"/>
    <property type="match status" value="1"/>
</dbReference>
<dbReference type="Pfam" id="PF01197">
    <property type="entry name" value="Ribosomal_L31"/>
    <property type="match status" value="1"/>
</dbReference>
<reference evidence="4 5" key="1">
    <citation type="journal article" date="2016" name="Front. Microbiol.">
        <title>Microevolution Analysis of Bacillus coahuilensis Unveils Differences in Phosphorus Acquisition Strategies and Their Regulation.</title>
        <authorList>
            <person name="Gomez-Lunar Z."/>
            <person name="Hernandez-Gonzalez I."/>
            <person name="Rodriguez-Torres M.D."/>
            <person name="Souza V."/>
            <person name="Olmedo-Alvarez G."/>
        </authorList>
    </citation>
    <scope>NUCLEOTIDE SEQUENCE [LARGE SCALE GENOMIC DNA]</scope>
    <source>
        <strain evidence="5">p1.1.43</strain>
    </source>
</reference>
<evidence type="ECO:0000313" key="4">
    <source>
        <dbReference type="EMBL" id="KUP08290.1"/>
    </source>
</evidence>
<dbReference type="InterPro" id="IPR042105">
    <property type="entry name" value="Ribosomal_bL31_sf"/>
</dbReference>
<dbReference type="PATRIC" id="fig|1150625.3.peg.649"/>
<dbReference type="InterPro" id="IPR002150">
    <property type="entry name" value="Ribosomal_bL31"/>
</dbReference>
<accession>A0A147KB76</accession>
<sequence>MKEETHPDYRKVVVMDTSSGYKFLTGSTMESTETIEWEDGHTYPLVKVEVSSDTHPFYTGKQKFSDRGGRVEKFNEKFNMKTEKE</sequence>
<dbReference type="InterPro" id="IPR034704">
    <property type="entry name" value="Ribosomal_bL28/bL31-like_sf"/>
</dbReference>
<dbReference type="STRING" id="1150625.Q75_03110"/>
<dbReference type="PRINTS" id="PR01249">
    <property type="entry name" value="RIBOSOMALL31"/>
</dbReference>
<comment type="similarity">
    <text evidence="3">Belongs to the bacterial ribosomal protein bL31 family. Type B subfamily.</text>
</comment>
<dbReference type="EMBL" id="LDYG01000015">
    <property type="protein sequence ID" value="KUP08290.1"/>
    <property type="molecule type" value="Genomic_DNA"/>
</dbReference>
<evidence type="ECO:0000256" key="1">
    <source>
        <dbReference type="ARBA" id="ARBA00022980"/>
    </source>
</evidence>
<dbReference type="NCBIfam" id="NF002462">
    <property type="entry name" value="PRK01678.1"/>
    <property type="match status" value="1"/>
</dbReference>
<keyword evidence="1 3" id="KW-0689">Ribosomal protein</keyword>
<dbReference type="InterPro" id="IPR027493">
    <property type="entry name" value="Ribosomal_bL31_B"/>
</dbReference>
<evidence type="ECO:0000313" key="5">
    <source>
        <dbReference type="Proteomes" id="UP000074108"/>
    </source>
</evidence>
<dbReference type="PANTHER" id="PTHR33280">
    <property type="entry name" value="50S RIBOSOMAL PROTEIN L31, CHLOROPLASTIC"/>
    <property type="match status" value="1"/>
</dbReference>
<protein>
    <recommendedName>
        <fullName evidence="3">Large ribosomal subunit protein bL31B</fullName>
    </recommendedName>
</protein>
<dbReference type="AlphaFoldDB" id="A0A147KB76"/>
<dbReference type="GO" id="GO:0003735">
    <property type="term" value="F:structural constituent of ribosome"/>
    <property type="evidence" value="ECO:0007669"/>
    <property type="project" value="InterPro"/>
</dbReference>
<dbReference type="HAMAP" id="MF_00502">
    <property type="entry name" value="Ribosomal_bL31_2"/>
    <property type="match status" value="1"/>
</dbReference>
<keyword evidence="5" id="KW-1185">Reference proteome</keyword>
<dbReference type="OrthoDB" id="9803251at2"/>
<keyword evidence="2 3" id="KW-0687">Ribonucleoprotein</keyword>
<dbReference type="GO" id="GO:0006412">
    <property type="term" value="P:translation"/>
    <property type="evidence" value="ECO:0007669"/>
    <property type="project" value="UniProtKB-UniRule"/>
</dbReference>